<dbReference type="InterPro" id="IPR049453">
    <property type="entry name" value="Memb_transporter_dom"/>
</dbReference>
<feature type="transmembrane region" description="Helical" evidence="7">
    <location>
        <begin position="421"/>
        <end position="439"/>
    </location>
</feature>
<dbReference type="OrthoDB" id="68611at2759"/>
<evidence type="ECO:0000256" key="6">
    <source>
        <dbReference type="SAM" id="MobiDB-lite"/>
    </source>
</evidence>
<keyword evidence="10" id="KW-1185">Reference proteome</keyword>
<proteinExistence type="predicted"/>
<feature type="transmembrane region" description="Helical" evidence="7">
    <location>
        <begin position="512"/>
        <end position="529"/>
    </location>
</feature>
<name>A0A2G9H032_9LAMI</name>
<comment type="subcellular location">
    <subcellularLocation>
        <location evidence="1">Cell membrane</location>
        <topology evidence="1">Multi-pass membrane protein</topology>
    </subcellularLocation>
</comment>
<feature type="domain" description="Integral membrane bound transporter" evidence="8">
    <location>
        <begin position="431"/>
        <end position="557"/>
    </location>
</feature>
<comment type="caution">
    <text evidence="9">The sequence shown here is derived from an EMBL/GenBank/DDBJ whole genome shotgun (WGS) entry which is preliminary data.</text>
</comment>
<dbReference type="Proteomes" id="UP000231279">
    <property type="component" value="Unassembled WGS sequence"/>
</dbReference>
<dbReference type="AlphaFoldDB" id="A0A2G9H032"/>
<dbReference type="PANTHER" id="PTHR30509">
    <property type="entry name" value="P-HYDROXYBENZOIC ACID EFFLUX PUMP SUBUNIT-RELATED"/>
    <property type="match status" value="1"/>
</dbReference>
<feature type="transmembrane region" description="Helical" evidence="7">
    <location>
        <begin position="42"/>
        <end position="59"/>
    </location>
</feature>
<keyword evidence="3 7" id="KW-0812">Transmembrane</keyword>
<evidence type="ECO:0000259" key="8">
    <source>
        <dbReference type="Pfam" id="PF13515"/>
    </source>
</evidence>
<evidence type="ECO:0000256" key="1">
    <source>
        <dbReference type="ARBA" id="ARBA00004651"/>
    </source>
</evidence>
<keyword evidence="2" id="KW-1003">Cell membrane</keyword>
<keyword evidence="5 7" id="KW-0472">Membrane</keyword>
<organism evidence="9 10">
    <name type="scientific">Handroanthus impetiginosus</name>
    <dbReference type="NCBI Taxonomy" id="429701"/>
    <lineage>
        <taxon>Eukaryota</taxon>
        <taxon>Viridiplantae</taxon>
        <taxon>Streptophyta</taxon>
        <taxon>Embryophyta</taxon>
        <taxon>Tracheophyta</taxon>
        <taxon>Spermatophyta</taxon>
        <taxon>Magnoliopsida</taxon>
        <taxon>eudicotyledons</taxon>
        <taxon>Gunneridae</taxon>
        <taxon>Pentapetalae</taxon>
        <taxon>asterids</taxon>
        <taxon>lamiids</taxon>
        <taxon>Lamiales</taxon>
        <taxon>Bignoniaceae</taxon>
        <taxon>Crescentiina</taxon>
        <taxon>Tabebuia alliance</taxon>
        <taxon>Handroanthus</taxon>
    </lineage>
</organism>
<dbReference type="STRING" id="429701.A0A2G9H032"/>
<evidence type="ECO:0000313" key="9">
    <source>
        <dbReference type="EMBL" id="PIN10863.1"/>
    </source>
</evidence>
<feature type="transmembrane region" description="Helical" evidence="7">
    <location>
        <begin position="445"/>
        <end position="466"/>
    </location>
</feature>
<feature type="region of interest" description="Disordered" evidence="6">
    <location>
        <begin position="729"/>
        <end position="756"/>
    </location>
</feature>
<feature type="transmembrane region" description="Helical" evidence="7">
    <location>
        <begin position="541"/>
        <end position="562"/>
    </location>
</feature>
<accession>A0A2G9H032</accession>
<evidence type="ECO:0000256" key="5">
    <source>
        <dbReference type="ARBA" id="ARBA00023136"/>
    </source>
</evidence>
<evidence type="ECO:0000313" key="10">
    <source>
        <dbReference type="Proteomes" id="UP000231279"/>
    </source>
</evidence>
<keyword evidence="4 7" id="KW-1133">Transmembrane helix</keyword>
<dbReference type="Pfam" id="PF13515">
    <property type="entry name" value="FUSC_2"/>
    <property type="match status" value="1"/>
</dbReference>
<dbReference type="GO" id="GO:0005886">
    <property type="term" value="C:plasma membrane"/>
    <property type="evidence" value="ECO:0007669"/>
    <property type="project" value="UniProtKB-SubCell"/>
</dbReference>
<feature type="transmembrane region" description="Helical" evidence="7">
    <location>
        <begin position="478"/>
        <end position="506"/>
    </location>
</feature>
<evidence type="ECO:0000256" key="7">
    <source>
        <dbReference type="SAM" id="Phobius"/>
    </source>
</evidence>
<evidence type="ECO:0000256" key="3">
    <source>
        <dbReference type="ARBA" id="ARBA00022692"/>
    </source>
</evidence>
<reference evidence="10" key="1">
    <citation type="journal article" date="2018" name="Gigascience">
        <title>Genome assembly of the Pink Ipe (Handroanthus impetiginosus, Bignoniaceae), a highly valued, ecologically keystone Neotropical timber forest tree.</title>
        <authorList>
            <person name="Silva-Junior O.B."/>
            <person name="Grattapaglia D."/>
            <person name="Novaes E."/>
            <person name="Collevatti R.G."/>
        </authorList>
    </citation>
    <scope>NUCLEOTIDE SEQUENCE [LARGE SCALE GENOMIC DNA]</scope>
    <source>
        <strain evidence="10">cv. UFG-1</strain>
    </source>
</reference>
<evidence type="ECO:0000256" key="4">
    <source>
        <dbReference type="ARBA" id="ARBA00022989"/>
    </source>
</evidence>
<dbReference type="EMBL" id="NKXS01003091">
    <property type="protein sequence ID" value="PIN10863.1"/>
    <property type="molecule type" value="Genomic_DNA"/>
</dbReference>
<dbReference type="PANTHER" id="PTHR30509:SF34">
    <property type="entry name" value="F3L24.34 PROTEIN"/>
    <property type="match status" value="1"/>
</dbReference>
<evidence type="ECO:0000256" key="2">
    <source>
        <dbReference type="ARBA" id="ARBA00022475"/>
    </source>
</evidence>
<protein>
    <recommendedName>
        <fullName evidence="8">Integral membrane bound transporter domain-containing protein</fullName>
    </recommendedName>
</protein>
<sequence length="794" mass="88933">MRYFHFQTFSLQNQNTPLMSSKVEERARVICRMRLHSALRTALAYLIVGGATIYGPKVLVNKIKFAAFSYLTAVLIVSDASLGDTLKGCWHAFCATAQVVPLAMLVRRNIDPTGGLSVGMAAAAVALAAFLVALPESTHMTAKKIAFGQIVLVCADAVASEDTRAGFMHPAYIAASTALGAFASVLAMVIPYPSLASDKVQRLCKAYAEIASERMNIYLRAFSAPDNHTKMELLSQAKPLTETGVKLLQSIRILEGGIQWERPWRRFLKPSLAGPGDRLERMELQMRGIEYSLASSPALSVQVVDQEQFSNFLQSLSIQLEEKIKQVRCFSPFHSMIEPETEREFKEKPALLPIEPTSLIFKQGWVFFFFTCVDLFLNESAMDTSIVPREVQTQRTRTEPSIIRTFKTCILKLCSSKRLEFAFKCSLSLGLAMLFGLIFDKTNGRWAGLAIAISFVTGKQAVFTMANARGQGTAIGSVYGVICCFLFHYEELRLLALLPWIIFTSFLRHSKMYGQTGGVAAAVGALFILGRKNYGVPNGFAIARLAEVFIGLSAFIFVELFLQTTRASTLAKNHLCLTLCCLQDCLKETGICPDQKNKTVNKHLELRDKQRNLNHLVCDLKKFIADAELEPDFWYLPFCTSSYRKLSASLSNIVDMMYFITYNVERLSELSQNSTACKEFQEQINRELELFQETLRSSQVHLPKAYSTESQTDSQENLRDLEAGQPQIPENVSSLITDHKEVEKTTEEEDSEDNKRVSERMIQFLGAIGFCISSLTKELEEIEVCRRELDGWEN</sequence>
<gene>
    <name evidence="9" type="ORF">CDL12_16535</name>
</gene>
<feature type="transmembrane region" description="Helical" evidence="7">
    <location>
        <begin position="113"/>
        <end position="134"/>
    </location>
</feature>
<feature type="transmembrane region" description="Helical" evidence="7">
    <location>
        <begin position="171"/>
        <end position="192"/>
    </location>
</feature>